<dbReference type="PROSITE" id="PS50192">
    <property type="entry name" value="T_SNARE"/>
    <property type="match status" value="1"/>
</dbReference>
<evidence type="ECO:0000313" key="14">
    <source>
        <dbReference type="WBParaSite" id="TASK_0000085201-mRNA-1"/>
    </source>
</evidence>
<gene>
    <name evidence="12" type="ORF">TASK_LOCUS853</name>
</gene>
<evidence type="ECO:0000313" key="12">
    <source>
        <dbReference type="EMBL" id="VDK22005.1"/>
    </source>
</evidence>
<evidence type="ECO:0000313" key="13">
    <source>
        <dbReference type="Proteomes" id="UP000282613"/>
    </source>
</evidence>
<proteinExistence type="inferred from homology"/>
<organism evidence="14">
    <name type="scientific">Taenia asiatica</name>
    <name type="common">Asian tapeworm</name>
    <dbReference type="NCBI Taxonomy" id="60517"/>
    <lineage>
        <taxon>Eukaryota</taxon>
        <taxon>Metazoa</taxon>
        <taxon>Spiralia</taxon>
        <taxon>Lophotrochozoa</taxon>
        <taxon>Platyhelminthes</taxon>
        <taxon>Cestoda</taxon>
        <taxon>Eucestoda</taxon>
        <taxon>Cyclophyllidea</taxon>
        <taxon>Taeniidae</taxon>
        <taxon>Taenia</taxon>
    </lineage>
</organism>
<dbReference type="EMBL" id="UYRS01000138">
    <property type="protein sequence ID" value="VDK22005.1"/>
    <property type="molecule type" value="Genomic_DNA"/>
</dbReference>
<protein>
    <submittedName>
        <fullName evidence="14">t-SNARE coiled-coil homology domain-containing protein</fullName>
    </submittedName>
</protein>
<evidence type="ECO:0000256" key="3">
    <source>
        <dbReference type="ARBA" id="ARBA00022448"/>
    </source>
</evidence>
<dbReference type="InterPro" id="IPR010989">
    <property type="entry name" value="SNARE"/>
</dbReference>
<dbReference type="PANTHER" id="PTHR19957:SF83">
    <property type="entry name" value="SYNTAXIN-16"/>
    <property type="match status" value="1"/>
</dbReference>
<dbReference type="SMART" id="SM00397">
    <property type="entry name" value="t_SNARE"/>
    <property type="match status" value="1"/>
</dbReference>
<evidence type="ECO:0000256" key="7">
    <source>
        <dbReference type="ARBA" id="ARBA00023034"/>
    </source>
</evidence>
<feature type="transmembrane region" description="Helical" evidence="10">
    <location>
        <begin position="292"/>
        <end position="310"/>
    </location>
</feature>
<dbReference type="Proteomes" id="UP000282613">
    <property type="component" value="Unassembled WGS sequence"/>
</dbReference>
<comment type="similarity">
    <text evidence="2">Belongs to the syntaxin family.</text>
</comment>
<dbReference type="InterPro" id="IPR045242">
    <property type="entry name" value="Syntaxin"/>
</dbReference>
<keyword evidence="3" id="KW-0813">Transport</keyword>
<dbReference type="GO" id="GO:0031201">
    <property type="term" value="C:SNARE complex"/>
    <property type="evidence" value="ECO:0007669"/>
    <property type="project" value="TreeGrafter"/>
</dbReference>
<evidence type="ECO:0000256" key="5">
    <source>
        <dbReference type="ARBA" id="ARBA00022927"/>
    </source>
</evidence>
<evidence type="ECO:0000256" key="6">
    <source>
        <dbReference type="ARBA" id="ARBA00022989"/>
    </source>
</evidence>
<dbReference type="OrthoDB" id="10251371at2759"/>
<dbReference type="GO" id="GO:0006886">
    <property type="term" value="P:intracellular protein transport"/>
    <property type="evidence" value="ECO:0007669"/>
    <property type="project" value="InterPro"/>
</dbReference>
<keyword evidence="8" id="KW-0175">Coiled coil</keyword>
<dbReference type="InterPro" id="IPR006012">
    <property type="entry name" value="Syntaxin/epimorphin_CS"/>
</dbReference>
<evidence type="ECO:0000256" key="8">
    <source>
        <dbReference type="ARBA" id="ARBA00023054"/>
    </source>
</evidence>
<name>A0A0R3VU80_TAEAS</name>
<evidence type="ECO:0000256" key="2">
    <source>
        <dbReference type="ARBA" id="ARBA00009063"/>
    </source>
</evidence>
<dbReference type="CDD" id="cd15845">
    <property type="entry name" value="SNARE_syntaxin16"/>
    <property type="match status" value="1"/>
</dbReference>
<feature type="domain" description="T-SNARE coiled-coil homology" evidence="11">
    <location>
        <begin position="220"/>
        <end position="282"/>
    </location>
</feature>
<dbReference type="AlphaFoldDB" id="A0A0R3VU80"/>
<dbReference type="WBParaSite" id="TASK_0000085201-mRNA-1">
    <property type="protein sequence ID" value="TASK_0000085201-mRNA-1"/>
    <property type="gene ID" value="TASK_0000085201"/>
</dbReference>
<evidence type="ECO:0000256" key="9">
    <source>
        <dbReference type="ARBA" id="ARBA00023136"/>
    </source>
</evidence>
<keyword evidence="4 10" id="KW-0812">Transmembrane</keyword>
<reference evidence="14" key="1">
    <citation type="submission" date="2017-02" db="UniProtKB">
        <authorList>
            <consortium name="WormBaseParasite"/>
        </authorList>
    </citation>
    <scope>IDENTIFICATION</scope>
</reference>
<dbReference type="GO" id="GO:0048278">
    <property type="term" value="P:vesicle docking"/>
    <property type="evidence" value="ECO:0007669"/>
    <property type="project" value="TreeGrafter"/>
</dbReference>
<sequence length="369" mass="42364">MGARKLTDTFRFMRSNAIQNRHFSGISQSRSSDREKLLNESTNIELGATKLSSGLHEWQNMVKSINFQFTVIRQKMKELVTLHDRHIMAAKLDDNLDEDQEIELQTKELTQLFTLCHRQLSQLTALKRKILMSGGAQPENLMTNTLSSLARTLQELSLTFRKVQSQYLNELKARDERIRGYLNMTLGSELTADDVAGLAEFDLLEPATGDQTQLLLAENTKAVERREQEITQIVRSLHELNEIFRDVAQLVVDQGTLVDRIDYNVEQTQVRVQEGLKQLTKADSHQKRDKKLLVIFVLACLVMILGTILVGTRVFHASLILFRPDHAHRFFVHSCTNCTHLLSDLYLPFFDFNMSFLLRKGMVQLNMNS</sequence>
<keyword evidence="13" id="KW-1185">Reference proteome</keyword>
<keyword evidence="9 10" id="KW-0472">Membrane</keyword>
<dbReference type="SUPFAM" id="SSF47661">
    <property type="entry name" value="t-snare proteins"/>
    <property type="match status" value="1"/>
</dbReference>
<dbReference type="STRING" id="60517.A0A0R3VU80"/>
<dbReference type="PANTHER" id="PTHR19957">
    <property type="entry name" value="SYNTAXIN"/>
    <property type="match status" value="1"/>
</dbReference>
<evidence type="ECO:0000259" key="11">
    <source>
        <dbReference type="PROSITE" id="PS50192"/>
    </source>
</evidence>
<dbReference type="GO" id="GO:0005484">
    <property type="term" value="F:SNAP receptor activity"/>
    <property type="evidence" value="ECO:0007669"/>
    <property type="project" value="InterPro"/>
</dbReference>
<dbReference type="Pfam" id="PF05739">
    <property type="entry name" value="SNARE"/>
    <property type="match status" value="1"/>
</dbReference>
<dbReference type="Gene3D" id="1.20.58.70">
    <property type="match status" value="1"/>
</dbReference>
<reference evidence="12 13" key="2">
    <citation type="submission" date="2018-11" db="EMBL/GenBank/DDBJ databases">
        <authorList>
            <consortium name="Pathogen Informatics"/>
        </authorList>
    </citation>
    <scope>NUCLEOTIDE SEQUENCE [LARGE SCALE GENOMIC DNA]</scope>
</reference>
<dbReference type="GO" id="GO:0000139">
    <property type="term" value="C:Golgi membrane"/>
    <property type="evidence" value="ECO:0007669"/>
    <property type="project" value="UniProtKB-SubCell"/>
</dbReference>
<comment type="subcellular location">
    <subcellularLocation>
        <location evidence="1">Golgi apparatus membrane</location>
        <topology evidence="1">Single-pass type IV membrane protein</topology>
    </subcellularLocation>
</comment>
<dbReference type="PROSITE" id="PS00914">
    <property type="entry name" value="SYNTAXIN"/>
    <property type="match status" value="1"/>
</dbReference>
<keyword evidence="6 10" id="KW-1133">Transmembrane helix</keyword>
<evidence type="ECO:0000256" key="10">
    <source>
        <dbReference type="SAM" id="Phobius"/>
    </source>
</evidence>
<evidence type="ECO:0000256" key="1">
    <source>
        <dbReference type="ARBA" id="ARBA00004409"/>
    </source>
</evidence>
<keyword evidence="5" id="KW-0653">Protein transport</keyword>
<dbReference type="GO" id="GO:0006906">
    <property type="term" value="P:vesicle fusion"/>
    <property type="evidence" value="ECO:0007669"/>
    <property type="project" value="TreeGrafter"/>
</dbReference>
<keyword evidence="7" id="KW-0333">Golgi apparatus</keyword>
<dbReference type="InterPro" id="IPR000727">
    <property type="entry name" value="T_SNARE_dom"/>
</dbReference>
<evidence type="ECO:0000256" key="4">
    <source>
        <dbReference type="ARBA" id="ARBA00022692"/>
    </source>
</evidence>
<dbReference type="GO" id="GO:0000149">
    <property type="term" value="F:SNARE binding"/>
    <property type="evidence" value="ECO:0007669"/>
    <property type="project" value="TreeGrafter"/>
</dbReference>
<accession>A0A0R3VU80</accession>